<dbReference type="OrthoDB" id="9806939at2"/>
<dbReference type="GO" id="GO:0015679">
    <property type="term" value="P:plasma membrane copper ion transport"/>
    <property type="evidence" value="ECO:0007669"/>
    <property type="project" value="TreeGrafter"/>
</dbReference>
<dbReference type="RefSeq" id="WP_014022300.1">
    <property type="nucleotide sequence ID" value="NC_015914.1"/>
</dbReference>
<feature type="domain" description="Heavy metal binding" evidence="5">
    <location>
        <begin position="50"/>
        <end position="75"/>
    </location>
</feature>
<dbReference type="GO" id="GO:0046914">
    <property type="term" value="F:transition metal ion binding"/>
    <property type="evidence" value="ECO:0007669"/>
    <property type="project" value="TreeGrafter"/>
</dbReference>
<keyword evidence="3" id="KW-0472">Membrane</keyword>
<comment type="similarity">
    <text evidence="1">Belongs to the membrane fusion protein (MFP) (TC 8.A.1) family.</text>
</comment>
<evidence type="ECO:0000259" key="5">
    <source>
        <dbReference type="Pfam" id="PF19335"/>
    </source>
</evidence>
<dbReference type="GO" id="GO:0022857">
    <property type="term" value="F:transmembrane transporter activity"/>
    <property type="evidence" value="ECO:0007669"/>
    <property type="project" value="InterPro"/>
</dbReference>
<dbReference type="KEGG" id="cmr:Cycma_4313"/>
<evidence type="ECO:0000259" key="4">
    <source>
        <dbReference type="Pfam" id="PF11827"/>
    </source>
</evidence>
<dbReference type="Proteomes" id="UP000001635">
    <property type="component" value="Chromosome"/>
</dbReference>
<keyword evidence="11" id="KW-1185">Reference proteome</keyword>
<feature type="transmembrane region" description="Helical" evidence="3">
    <location>
        <begin position="7"/>
        <end position="27"/>
    </location>
</feature>
<evidence type="ECO:0000259" key="8">
    <source>
        <dbReference type="Pfam" id="PF25954"/>
    </source>
</evidence>
<dbReference type="AlphaFoldDB" id="G0IWM2"/>
<dbReference type="InterPro" id="IPR045800">
    <property type="entry name" value="HMBD"/>
</dbReference>
<feature type="domain" description="CusB-like three alpha-helical bundle" evidence="6">
    <location>
        <begin position="163"/>
        <end position="211"/>
    </location>
</feature>
<dbReference type="Pfam" id="PF25975">
    <property type="entry name" value="CzcB_C"/>
    <property type="match status" value="1"/>
</dbReference>
<accession>G0IWM2</accession>
<dbReference type="eggNOG" id="COG0845">
    <property type="taxonomic scope" value="Bacteria"/>
</dbReference>
<dbReference type="InterPro" id="IPR058790">
    <property type="entry name" value="BSH_CusB"/>
</dbReference>
<keyword evidence="2" id="KW-0813">Transport</keyword>
<keyword evidence="3" id="KW-0812">Transmembrane</keyword>
<name>G0IWM2_CYCMS</name>
<evidence type="ECO:0000256" key="3">
    <source>
        <dbReference type="SAM" id="Phobius"/>
    </source>
</evidence>
<dbReference type="GO" id="GO:0016020">
    <property type="term" value="C:membrane"/>
    <property type="evidence" value="ECO:0007669"/>
    <property type="project" value="InterPro"/>
</dbReference>
<dbReference type="InterPro" id="IPR058791">
    <property type="entry name" value="3HB_CusB"/>
</dbReference>
<dbReference type="PANTHER" id="PTHR30097">
    <property type="entry name" value="CATION EFFLUX SYSTEM PROTEIN CUSB"/>
    <property type="match status" value="1"/>
</dbReference>
<feature type="domain" description="DUF3347" evidence="4">
    <location>
        <begin position="456"/>
        <end position="546"/>
    </location>
</feature>
<dbReference type="InterPro" id="IPR021782">
    <property type="entry name" value="DUF3347"/>
</dbReference>
<evidence type="ECO:0000259" key="6">
    <source>
        <dbReference type="Pfam" id="PF25869"/>
    </source>
</evidence>
<evidence type="ECO:0000313" key="10">
    <source>
        <dbReference type="EMBL" id="AEL28016.1"/>
    </source>
</evidence>
<dbReference type="STRING" id="880070.Cycma_4313"/>
<dbReference type="SUPFAM" id="SSF111369">
    <property type="entry name" value="HlyD-like secretion proteins"/>
    <property type="match status" value="1"/>
</dbReference>
<feature type="domain" description="CusB-like barrel-sandwich hybrid" evidence="7">
    <location>
        <begin position="134"/>
        <end position="246"/>
    </location>
</feature>
<evidence type="ECO:0000259" key="7">
    <source>
        <dbReference type="Pfam" id="PF25919"/>
    </source>
</evidence>
<dbReference type="NCBIfam" id="TIGR01730">
    <property type="entry name" value="RND_mfp"/>
    <property type="match status" value="1"/>
</dbReference>
<dbReference type="Pfam" id="PF19335">
    <property type="entry name" value="HMBD"/>
    <property type="match status" value="1"/>
</dbReference>
<dbReference type="Pfam" id="PF25869">
    <property type="entry name" value="3HB_CusB"/>
    <property type="match status" value="1"/>
</dbReference>
<dbReference type="PANTHER" id="PTHR30097:SF15">
    <property type="entry name" value="CATION EFFLUX SYSTEM PROTEIN CUSB"/>
    <property type="match status" value="1"/>
</dbReference>
<dbReference type="FunFam" id="2.40.30.170:FF:000010">
    <property type="entry name" value="Efflux RND transporter periplasmic adaptor subunit"/>
    <property type="match status" value="1"/>
</dbReference>
<feature type="domain" description="CzcB-like C-terminal circularly permuted SH3-like" evidence="9">
    <location>
        <begin position="335"/>
        <end position="398"/>
    </location>
</feature>
<keyword evidence="3" id="KW-1133">Transmembrane helix</keyword>
<dbReference type="Pfam" id="PF25954">
    <property type="entry name" value="Beta-barrel_RND_2"/>
    <property type="match status" value="1"/>
</dbReference>
<dbReference type="InterPro" id="IPR006143">
    <property type="entry name" value="RND_pump_MFP"/>
</dbReference>
<proteinExistence type="inferred from homology"/>
<evidence type="ECO:0000259" key="9">
    <source>
        <dbReference type="Pfam" id="PF25975"/>
    </source>
</evidence>
<dbReference type="GO" id="GO:0060003">
    <property type="term" value="P:copper ion export"/>
    <property type="evidence" value="ECO:0007669"/>
    <property type="project" value="TreeGrafter"/>
</dbReference>
<dbReference type="InterPro" id="IPR051909">
    <property type="entry name" value="MFP_Cation_Efflux"/>
</dbReference>
<dbReference type="Gene3D" id="2.40.420.20">
    <property type="match status" value="1"/>
</dbReference>
<dbReference type="HOGENOM" id="CLU_018816_13_1_10"/>
<protein>
    <submittedName>
        <fullName evidence="10">Efflux transporter, RND family, MFP subunit</fullName>
    </submittedName>
</protein>
<gene>
    <name evidence="10" type="ordered locus">Cycma_4313</name>
</gene>
<sequence length="592" mass="65048">MKNINKTTVIIAISTMAIGLLLGWIIFGRSNENQTDEHNHTAMADSETIWTCSMHPQIRKSESGDCPICGMDLIPLESTDGELDPMAVSMSPTAMQLAQIQTMVVNKGKADKSIRLNGKVQADERLLSTQSSHIPGRIEKLSVNFTGEFVSAGQVLANVYSPELVTAQEELFEAKKIKETQPALFNAAKEKLKNWKLSDKQIDQIVKSNKTIEQFPILANVSGYVTKKMVNLGDYIKQGEALYEIADLSKVWVLFDVYETDMTWINKGDAVIYTVQSIPGKTFKGKISYIDPVIDPKTRVAKARLEATNKGLMLKPEMFTTGTIEAKTNTNYTSLTVPKTAVMWTGKRSVVYVMQMSAQGVSFIMREVTLGPELGESYVIEDGLQPGEEIAINGTFSIDAAAQLAGKPSMMNPEGGVAMTGHNHGGNTNSNMEKMPVSSKKTTISEDAKKSLQPLFDNYFKLKIALASDDFEKAKASGVAMNNSLGKIDMNLFKGDAHSLWMQQSTALKTVLQHIEHLGDIKAIREKFISISNSMIATAESFDPLSTTIYVQHCPMAGSNNGADWLSLDKEIQNPYFGESMLSCGENTKTIK</sequence>
<dbReference type="Pfam" id="PF25919">
    <property type="entry name" value="BSH_CusB"/>
    <property type="match status" value="1"/>
</dbReference>
<dbReference type="InterPro" id="IPR058649">
    <property type="entry name" value="CzcB_C"/>
</dbReference>
<feature type="domain" description="CusB-like beta-barrel" evidence="8">
    <location>
        <begin position="250"/>
        <end position="326"/>
    </location>
</feature>
<organism evidence="10 11">
    <name type="scientific">Cyclobacterium marinum (strain ATCC 25205 / DSM 745 / LMG 13164 / NCIMB 1802)</name>
    <name type="common">Flectobacillus marinus</name>
    <dbReference type="NCBI Taxonomy" id="880070"/>
    <lineage>
        <taxon>Bacteria</taxon>
        <taxon>Pseudomonadati</taxon>
        <taxon>Bacteroidota</taxon>
        <taxon>Cytophagia</taxon>
        <taxon>Cytophagales</taxon>
        <taxon>Cyclobacteriaceae</taxon>
        <taxon>Cyclobacterium</taxon>
    </lineage>
</organism>
<evidence type="ECO:0000256" key="2">
    <source>
        <dbReference type="ARBA" id="ARBA00022448"/>
    </source>
</evidence>
<reference evidence="11" key="1">
    <citation type="submission" date="2011-07" db="EMBL/GenBank/DDBJ databases">
        <title>The complete genome of Cyclobacterium marinum DSM 745.</title>
        <authorList>
            <person name="Lucas S."/>
            <person name="Han J."/>
            <person name="Lapidus A."/>
            <person name="Bruce D."/>
            <person name="Goodwin L."/>
            <person name="Pitluck S."/>
            <person name="Peters L."/>
            <person name="Kyrpides N."/>
            <person name="Mavromatis K."/>
            <person name="Ivanova N."/>
            <person name="Ovchinnikova G."/>
            <person name="Chertkov O."/>
            <person name="Detter J.C."/>
            <person name="Tapia R."/>
            <person name="Han C."/>
            <person name="Land M."/>
            <person name="Hauser L."/>
            <person name="Markowitz V."/>
            <person name="Cheng J.-F."/>
            <person name="Hugenholtz P."/>
            <person name="Woyke T."/>
            <person name="Wu D."/>
            <person name="Tindall B."/>
            <person name="Schuetze A."/>
            <person name="Brambilla E."/>
            <person name="Klenk H.-P."/>
            <person name="Eisen J.A."/>
        </authorList>
    </citation>
    <scope>NUCLEOTIDE SEQUENCE [LARGE SCALE GENOMIC DNA]</scope>
    <source>
        <strain evidence="11">ATCC 25205 / DSM 745 / LMG 13164 / NCIMB 1802</strain>
    </source>
</reference>
<dbReference type="InterPro" id="IPR058792">
    <property type="entry name" value="Beta-barrel_RND_2"/>
</dbReference>
<dbReference type="Pfam" id="PF11827">
    <property type="entry name" value="DUF3347"/>
    <property type="match status" value="1"/>
</dbReference>
<dbReference type="GO" id="GO:0030288">
    <property type="term" value="C:outer membrane-bounded periplasmic space"/>
    <property type="evidence" value="ECO:0007669"/>
    <property type="project" value="TreeGrafter"/>
</dbReference>
<evidence type="ECO:0000256" key="1">
    <source>
        <dbReference type="ARBA" id="ARBA00009477"/>
    </source>
</evidence>
<evidence type="ECO:0000313" key="11">
    <source>
        <dbReference type="Proteomes" id="UP000001635"/>
    </source>
</evidence>
<dbReference type="Gene3D" id="2.40.30.170">
    <property type="match status" value="1"/>
</dbReference>
<dbReference type="EMBL" id="CP002955">
    <property type="protein sequence ID" value="AEL28016.1"/>
    <property type="molecule type" value="Genomic_DNA"/>
</dbReference>